<dbReference type="InterPro" id="IPR046300">
    <property type="entry name" value="DUF6415"/>
</dbReference>
<protein>
    <submittedName>
        <fullName evidence="2">Uncharacterized protein</fullName>
    </submittedName>
</protein>
<sequence>MSALVLPSRAERAPATSLALGRRNCGDVPRWDRPVQRACLPERETVKAAPAAIRAWQPYDGNAWLDDVGDALDSVPPAEDRVDELAQRLRGYLTQLVNYAVNSGTEAQDSRTMDPVARARALRAEKPPGDYHQGVVHLRRLGRAVNELHDLLVEQHVIKGPDSLNEPPQPASLFQSTP</sequence>
<reference evidence="3" key="1">
    <citation type="journal article" date="2019" name="Int. J. Syst. Evol. Microbiol.">
        <title>The Global Catalogue of Microorganisms (GCM) 10K type strain sequencing project: providing services to taxonomists for standard genome sequencing and annotation.</title>
        <authorList>
            <consortium name="The Broad Institute Genomics Platform"/>
            <consortium name="The Broad Institute Genome Sequencing Center for Infectious Disease"/>
            <person name="Wu L."/>
            <person name="Ma J."/>
        </authorList>
    </citation>
    <scope>NUCLEOTIDE SEQUENCE [LARGE SCALE GENOMIC DNA]</scope>
    <source>
        <strain evidence="3">JCM 10673</strain>
    </source>
</reference>
<proteinExistence type="predicted"/>
<comment type="caution">
    <text evidence="2">The sequence shown here is derived from an EMBL/GenBank/DDBJ whole genome shotgun (WGS) entry which is preliminary data.</text>
</comment>
<dbReference type="Proteomes" id="UP001501005">
    <property type="component" value="Unassembled WGS sequence"/>
</dbReference>
<evidence type="ECO:0000313" key="3">
    <source>
        <dbReference type="Proteomes" id="UP001501005"/>
    </source>
</evidence>
<evidence type="ECO:0000256" key="1">
    <source>
        <dbReference type="SAM" id="MobiDB-lite"/>
    </source>
</evidence>
<dbReference type="Pfam" id="PF19979">
    <property type="entry name" value="DUF6415"/>
    <property type="match status" value="1"/>
</dbReference>
<gene>
    <name evidence="2" type="ORF">GCM10009549_11780</name>
</gene>
<keyword evidence="3" id="KW-1185">Reference proteome</keyword>
<evidence type="ECO:0000313" key="2">
    <source>
        <dbReference type="EMBL" id="GAA0906611.1"/>
    </source>
</evidence>
<dbReference type="EMBL" id="BAAAHG010000006">
    <property type="protein sequence ID" value="GAA0906611.1"/>
    <property type="molecule type" value="Genomic_DNA"/>
</dbReference>
<name>A0ABP3YWU0_9ACTN</name>
<feature type="region of interest" description="Disordered" evidence="1">
    <location>
        <begin position="159"/>
        <end position="178"/>
    </location>
</feature>
<accession>A0ABP3YWU0</accession>
<organism evidence="2 3">
    <name type="scientific">Streptomyces thermoalcalitolerans</name>
    <dbReference type="NCBI Taxonomy" id="65605"/>
    <lineage>
        <taxon>Bacteria</taxon>
        <taxon>Bacillati</taxon>
        <taxon>Actinomycetota</taxon>
        <taxon>Actinomycetes</taxon>
        <taxon>Kitasatosporales</taxon>
        <taxon>Streptomycetaceae</taxon>
        <taxon>Streptomyces</taxon>
    </lineage>
</organism>